<dbReference type="Pfam" id="PF02687">
    <property type="entry name" value="FtsX"/>
    <property type="match status" value="1"/>
</dbReference>
<dbReference type="Proteomes" id="UP000177152">
    <property type="component" value="Unassembled WGS sequence"/>
</dbReference>
<keyword evidence="9" id="KW-0131">Cell cycle</keyword>
<dbReference type="AlphaFoldDB" id="A0A1G2K2A7"/>
<evidence type="ECO:0000256" key="9">
    <source>
        <dbReference type="ARBA" id="ARBA00023306"/>
    </source>
</evidence>
<comment type="similarity">
    <text evidence="2">Belongs to the ABC-4 integral membrane protein family. FtsX subfamily.</text>
</comment>
<reference evidence="13 14" key="1">
    <citation type="journal article" date="2016" name="Nat. Commun.">
        <title>Thousands of microbial genomes shed light on interconnected biogeochemical processes in an aquifer system.</title>
        <authorList>
            <person name="Anantharaman K."/>
            <person name="Brown C.T."/>
            <person name="Hug L.A."/>
            <person name="Sharon I."/>
            <person name="Castelle C.J."/>
            <person name="Probst A.J."/>
            <person name="Thomas B.C."/>
            <person name="Singh A."/>
            <person name="Wilkins M.J."/>
            <person name="Karaoz U."/>
            <person name="Brodie E.L."/>
            <person name="Williams K.H."/>
            <person name="Hubbard S.S."/>
            <person name="Banfield J.F."/>
        </authorList>
    </citation>
    <scope>NUCLEOTIDE SEQUENCE [LARGE SCALE GENOMIC DNA]</scope>
</reference>
<dbReference type="PIRSF" id="PIRSF003097">
    <property type="entry name" value="FtsX"/>
    <property type="match status" value="1"/>
</dbReference>
<dbReference type="PANTHER" id="PTHR47755:SF1">
    <property type="entry name" value="CELL DIVISION PROTEIN FTSX"/>
    <property type="match status" value="1"/>
</dbReference>
<evidence type="ECO:0000256" key="5">
    <source>
        <dbReference type="ARBA" id="ARBA00022618"/>
    </source>
</evidence>
<sequence length="272" mass="29941">MTLTLFVIGGLILMGVAAQVVLGDLEGKIDIAVYFYPNSSESDIMNIKNSLEALSDVKEVSYISQDAVLAEFKDRHKNDATIINALGELDQNPLEATLNIKAKDPTKLQDVADYLQNKKYPIVDKINYYENQVVIDRLSGILAGVRNSGLAVIFVLAAIAMLVAFNTIRIAIWSAREEINIMRLVGASSWFIRGPFLFEGVMHGIASGGLAAILFYPVLWVVSPKLLVVIPSIDMHVYYQQHLLQFGGILIGVGVVLGVFSSFIAVHRYLRV</sequence>
<keyword evidence="8 10" id="KW-0472">Membrane</keyword>
<proteinExistence type="inferred from homology"/>
<dbReference type="EMBL" id="MHQC01000057">
    <property type="protein sequence ID" value="OGZ93537.1"/>
    <property type="molecule type" value="Genomic_DNA"/>
</dbReference>
<evidence type="ECO:0000256" key="2">
    <source>
        <dbReference type="ARBA" id="ARBA00007379"/>
    </source>
</evidence>
<evidence type="ECO:0000256" key="8">
    <source>
        <dbReference type="ARBA" id="ARBA00023136"/>
    </source>
</evidence>
<evidence type="ECO:0000313" key="13">
    <source>
        <dbReference type="EMBL" id="OGZ93537.1"/>
    </source>
</evidence>
<keyword evidence="5" id="KW-0132">Cell division</keyword>
<feature type="transmembrane region" description="Helical" evidence="10">
    <location>
        <begin position="150"/>
        <end position="175"/>
    </location>
</feature>
<organism evidence="13 14">
    <name type="scientific">Candidatus Sungbacteria bacterium RIFCSPHIGHO2_01_FULL_47_32</name>
    <dbReference type="NCBI Taxonomy" id="1802264"/>
    <lineage>
        <taxon>Bacteria</taxon>
        <taxon>Candidatus Sungiibacteriota</taxon>
    </lineage>
</organism>
<feature type="domain" description="ABC3 transporter permease C-terminal" evidence="11">
    <location>
        <begin position="151"/>
        <end position="271"/>
    </location>
</feature>
<dbReference type="GO" id="GO:0005886">
    <property type="term" value="C:plasma membrane"/>
    <property type="evidence" value="ECO:0007669"/>
    <property type="project" value="UniProtKB-SubCell"/>
</dbReference>
<evidence type="ECO:0000259" key="11">
    <source>
        <dbReference type="Pfam" id="PF02687"/>
    </source>
</evidence>
<dbReference type="PANTHER" id="PTHR47755">
    <property type="entry name" value="CELL DIVISION PROTEIN FTSX"/>
    <property type="match status" value="1"/>
</dbReference>
<feature type="transmembrane region" description="Helical" evidence="10">
    <location>
        <begin position="196"/>
        <end position="223"/>
    </location>
</feature>
<evidence type="ECO:0000256" key="7">
    <source>
        <dbReference type="ARBA" id="ARBA00022989"/>
    </source>
</evidence>
<name>A0A1G2K2A7_9BACT</name>
<keyword evidence="6 10" id="KW-0812">Transmembrane</keyword>
<feature type="domain" description="FtsX extracellular" evidence="12">
    <location>
        <begin position="30"/>
        <end position="118"/>
    </location>
</feature>
<evidence type="ECO:0000256" key="3">
    <source>
        <dbReference type="ARBA" id="ARBA00021907"/>
    </source>
</evidence>
<evidence type="ECO:0000256" key="4">
    <source>
        <dbReference type="ARBA" id="ARBA00022475"/>
    </source>
</evidence>
<evidence type="ECO:0000256" key="1">
    <source>
        <dbReference type="ARBA" id="ARBA00004651"/>
    </source>
</evidence>
<keyword evidence="7 10" id="KW-1133">Transmembrane helix</keyword>
<gene>
    <name evidence="13" type="ORF">A2633_03365</name>
</gene>
<dbReference type="InterPro" id="IPR004513">
    <property type="entry name" value="FtsX"/>
</dbReference>
<evidence type="ECO:0000256" key="10">
    <source>
        <dbReference type="SAM" id="Phobius"/>
    </source>
</evidence>
<dbReference type="InterPro" id="IPR003838">
    <property type="entry name" value="ABC3_permease_C"/>
</dbReference>
<feature type="transmembrane region" description="Helical" evidence="10">
    <location>
        <begin position="243"/>
        <end position="266"/>
    </location>
</feature>
<accession>A0A1G2K2A7</accession>
<dbReference type="GO" id="GO:0051301">
    <property type="term" value="P:cell division"/>
    <property type="evidence" value="ECO:0007669"/>
    <property type="project" value="UniProtKB-KW"/>
</dbReference>
<protein>
    <recommendedName>
        <fullName evidence="3">Cell division protein FtsX</fullName>
    </recommendedName>
</protein>
<evidence type="ECO:0000256" key="6">
    <source>
        <dbReference type="ARBA" id="ARBA00022692"/>
    </source>
</evidence>
<evidence type="ECO:0000259" key="12">
    <source>
        <dbReference type="Pfam" id="PF18075"/>
    </source>
</evidence>
<dbReference type="Gene3D" id="3.30.70.3040">
    <property type="match status" value="1"/>
</dbReference>
<comment type="subcellular location">
    <subcellularLocation>
        <location evidence="1">Cell membrane</location>
        <topology evidence="1">Multi-pass membrane protein</topology>
    </subcellularLocation>
</comment>
<dbReference type="Pfam" id="PF18075">
    <property type="entry name" value="FtsX_ECD"/>
    <property type="match status" value="1"/>
</dbReference>
<dbReference type="InterPro" id="IPR040690">
    <property type="entry name" value="FtsX_ECD"/>
</dbReference>
<comment type="caution">
    <text evidence="13">The sequence shown here is derived from an EMBL/GenBank/DDBJ whole genome shotgun (WGS) entry which is preliminary data.</text>
</comment>
<keyword evidence="4" id="KW-1003">Cell membrane</keyword>
<evidence type="ECO:0000313" key="14">
    <source>
        <dbReference type="Proteomes" id="UP000177152"/>
    </source>
</evidence>